<dbReference type="Proteomes" id="UP000240621">
    <property type="component" value="Unassembled WGS sequence"/>
</dbReference>
<feature type="active site" evidence="9">
    <location>
        <position position="134"/>
    </location>
</feature>
<dbReference type="AlphaFoldDB" id="A0A2P8CKH1"/>
<dbReference type="OrthoDB" id="9809438at2"/>
<dbReference type="InterPro" id="IPR020568">
    <property type="entry name" value="Ribosomal_Su5_D2-typ_SF"/>
</dbReference>
<evidence type="ECO:0000256" key="5">
    <source>
        <dbReference type="ARBA" id="ARBA00022741"/>
    </source>
</evidence>
<dbReference type="EC" id="2.7.1.148" evidence="2 9"/>
<reference evidence="13 14" key="1">
    <citation type="submission" date="2018-03" db="EMBL/GenBank/DDBJ databases">
        <title>Genomic Encyclopedia of Archaeal and Bacterial Type Strains, Phase II (KMG-II): from individual species to whole genera.</title>
        <authorList>
            <person name="Goeker M."/>
        </authorList>
    </citation>
    <scope>NUCLEOTIDE SEQUENCE [LARGE SCALE GENOMIC DNA]</scope>
    <source>
        <strain evidence="13 14">DSM 27267</strain>
    </source>
</reference>
<dbReference type="InterPro" id="IPR036554">
    <property type="entry name" value="GHMP_kinase_C_sf"/>
</dbReference>
<organism evidence="13 14">
    <name type="scientific">Prolixibacter denitrificans</name>
    <dbReference type="NCBI Taxonomy" id="1541063"/>
    <lineage>
        <taxon>Bacteria</taxon>
        <taxon>Pseudomonadati</taxon>
        <taxon>Bacteroidota</taxon>
        <taxon>Bacteroidia</taxon>
        <taxon>Marinilabiliales</taxon>
        <taxon>Prolixibacteraceae</taxon>
        <taxon>Prolixibacter</taxon>
    </lineage>
</organism>
<dbReference type="InterPro" id="IPR014721">
    <property type="entry name" value="Ribsml_uS5_D2-typ_fold_subgr"/>
</dbReference>
<dbReference type="RefSeq" id="WP_106540489.1">
    <property type="nucleotide sequence ID" value="NZ_BLAU01000001.1"/>
</dbReference>
<keyword evidence="6 9" id="KW-0418">Kinase</keyword>
<comment type="caution">
    <text evidence="13">The sequence shown here is derived from an EMBL/GenBank/DDBJ whole genome shotgun (WGS) entry which is preliminary data.</text>
</comment>
<evidence type="ECO:0000256" key="8">
    <source>
        <dbReference type="ARBA" id="ARBA00032554"/>
    </source>
</evidence>
<evidence type="ECO:0000259" key="11">
    <source>
        <dbReference type="Pfam" id="PF08544"/>
    </source>
</evidence>
<dbReference type="GO" id="GO:0005524">
    <property type="term" value="F:ATP binding"/>
    <property type="evidence" value="ECO:0007669"/>
    <property type="project" value="UniProtKB-UniRule"/>
</dbReference>
<evidence type="ECO:0000256" key="6">
    <source>
        <dbReference type="ARBA" id="ARBA00022777"/>
    </source>
</evidence>
<dbReference type="SUPFAM" id="SSF55060">
    <property type="entry name" value="GHMP Kinase, C-terminal domain"/>
    <property type="match status" value="1"/>
</dbReference>
<keyword evidence="15" id="KW-1185">Reference proteome</keyword>
<dbReference type="GO" id="GO:0050515">
    <property type="term" value="F:4-(cytidine 5'-diphospho)-2-C-methyl-D-erythritol kinase activity"/>
    <property type="evidence" value="ECO:0007669"/>
    <property type="project" value="UniProtKB-UniRule"/>
</dbReference>
<feature type="domain" description="GHMP kinase C-terminal" evidence="11">
    <location>
        <begin position="203"/>
        <end position="250"/>
    </location>
</feature>
<dbReference type="InterPro" id="IPR006204">
    <property type="entry name" value="GHMP_kinase_N_dom"/>
</dbReference>
<dbReference type="PANTHER" id="PTHR43527:SF2">
    <property type="entry name" value="4-DIPHOSPHOCYTIDYL-2-C-METHYL-D-ERYTHRITOL KINASE, CHLOROPLASTIC"/>
    <property type="match status" value="1"/>
</dbReference>
<dbReference type="Pfam" id="PF00288">
    <property type="entry name" value="GHMP_kinases_N"/>
    <property type="match status" value="1"/>
</dbReference>
<comment type="catalytic activity">
    <reaction evidence="9">
        <text>4-CDP-2-C-methyl-D-erythritol + ATP = 4-CDP-2-C-methyl-D-erythritol 2-phosphate + ADP + H(+)</text>
        <dbReference type="Rhea" id="RHEA:18437"/>
        <dbReference type="ChEBI" id="CHEBI:15378"/>
        <dbReference type="ChEBI" id="CHEBI:30616"/>
        <dbReference type="ChEBI" id="CHEBI:57823"/>
        <dbReference type="ChEBI" id="CHEBI:57919"/>
        <dbReference type="ChEBI" id="CHEBI:456216"/>
        <dbReference type="EC" id="2.7.1.148"/>
    </reaction>
</comment>
<evidence type="ECO:0000256" key="2">
    <source>
        <dbReference type="ARBA" id="ARBA00012052"/>
    </source>
</evidence>
<name>A0A2P8CKH1_9BACT</name>
<protein>
    <recommendedName>
        <fullName evidence="3 9">4-diphosphocytidyl-2-C-methyl-D-erythritol kinase</fullName>
        <shortName evidence="9">CMK</shortName>
        <ecNumber evidence="2 9">2.7.1.148</ecNumber>
    </recommendedName>
    <alternativeName>
        <fullName evidence="8 9">4-(cytidine-5'-diphospho)-2-C-methyl-D-erythritol kinase</fullName>
    </alternativeName>
</protein>
<evidence type="ECO:0000256" key="1">
    <source>
        <dbReference type="ARBA" id="ARBA00009684"/>
    </source>
</evidence>
<proteinExistence type="inferred from homology"/>
<dbReference type="Gene3D" id="3.30.70.890">
    <property type="entry name" value="GHMP kinase, C-terminal domain"/>
    <property type="match status" value="1"/>
</dbReference>
<comment type="function">
    <text evidence="9">Catalyzes the phosphorylation of the position 2 hydroxy group of 4-diphosphocytidyl-2C-methyl-D-erythritol.</text>
</comment>
<dbReference type="GO" id="GO:0016114">
    <property type="term" value="P:terpenoid biosynthetic process"/>
    <property type="evidence" value="ECO:0007669"/>
    <property type="project" value="UniProtKB-UniRule"/>
</dbReference>
<keyword evidence="7 9" id="KW-0067">ATP-binding</keyword>
<evidence type="ECO:0000259" key="10">
    <source>
        <dbReference type="Pfam" id="PF00288"/>
    </source>
</evidence>
<dbReference type="GO" id="GO:0019288">
    <property type="term" value="P:isopentenyl diphosphate biosynthetic process, methylerythritol 4-phosphate pathway"/>
    <property type="evidence" value="ECO:0007669"/>
    <property type="project" value="UniProtKB-UniRule"/>
</dbReference>
<dbReference type="SUPFAM" id="SSF54211">
    <property type="entry name" value="Ribosomal protein S5 domain 2-like"/>
    <property type="match status" value="1"/>
</dbReference>
<evidence type="ECO:0000256" key="4">
    <source>
        <dbReference type="ARBA" id="ARBA00022679"/>
    </source>
</evidence>
<evidence type="ECO:0000313" key="13">
    <source>
        <dbReference type="EMBL" id="PSK85445.1"/>
    </source>
</evidence>
<dbReference type="HAMAP" id="MF_00061">
    <property type="entry name" value="IspE"/>
    <property type="match status" value="1"/>
</dbReference>
<dbReference type="Gene3D" id="3.30.230.10">
    <property type="match status" value="1"/>
</dbReference>
<dbReference type="EMBL" id="PYGC01000001">
    <property type="protein sequence ID" value="PSK85445.1"/>
    <property type="molecule type" value="Genomic_DNA"/>
</dbReference>
<sequence length="272" mass="29932">MIVFPNAKINIGLNILRKREDGYHELETVFYPLKLQDGLEFIENHTGEVCFSNSGIEVGGNPENNLVVKAYRMLAADYSLPGVDIHLHKVIPFGAGLGGGSSDAAFMLKGLNDFFGLNIPSETLMSYAARLGADCPFFLENIPSFASGIGEKLETLPLSLAGWHLLLVKPPVEVGTKEAYAGVHPGIPDIRLREAIQLSVNNWQGSVVNDFEVGIFQRFPEIETIKEKLKERGAVYTSMSGSGSSVFGLFRAEPMWRDSDFPEGSFLWTEVF</sequence>
<feature type="active site" evidence="9">
    <location>
        <position position="8"/>
    </location>
</feature>
<keyword evidence="4 9" id="KW-0808">Transferase</keyword>
<gene>
    <name evidence="9 12" type="primary">ispE</name>
    <name evidence="13" type="ORF">CLV93_101401</name>
    <name evidence="12" type="ORF">JCM18694_03110</name>
</gene>
<comment type="pathway">
    <text evidence="9">Isoprenoid biosynthesis; isopentenyl diphosphate biosynthesis via DXP pathway; isopentenyl diphosphate from 1-deoxy-D-xylulose 5-phosphate: step 3/6.</text>
</comment>
<dbReference type="Pfam" id="PF08544">
    <property type="entry name" value="GHMP_kinases_C"/>
    <property type="match status" value="1"/>
</dbReference>
<comment type="similarity">
    <text evidence="1 9">Belongs to the GHMP kinase family. IspE subfamily.</text>
</comment>
<dbReference type="EMBL" id="BLAU01000001">
    <property type="protein sequence ID" value="GET20065.1"/>
    <property type="molecule type" value="Genomic_DNA"/>
</dbReference>
<keyword evidence="5 9" id="KW-0547">Nucleotide-binding</keyword>
<evidence type="ECO:0000313" key="14">
    <source>
        <dbReference type="Proteomes" id="UP000240621"/>
    </source>
</evidence>
<dbReference type="Proteomes" id="UP000396862">
    <property type="component" value="Unassembled WGS sequence"/>
</dbReference>
<reference evidence="12 15" key="2">
    <citation type="submission" date="2019-10" db="EMBL/GenBank/DDBJ databases">
        <title>Prolixibacter strains distinguished by the presence of nitrate reductase genes were adept at nitrate-dependent anaerobic corrosion of metallic iron and carbon steel.</title>
        <authorList>
            <person name="Iino T."/>
            <person name="Shono N."/>
            <person name="Ito K."/>
            <person name="Nakamura R."/>
            <person name="Sueoka K."/>
            <person name="Harayama S."/>
            <person name="Ohkuma M."/>
        </authorList>
    </citation>
    <scope>NUCLEOTIDE SEQUENCE [LARGE SCALE GENOMIC DNA]</scope>
    <source>
        <strain evidence="12 15">MIC1-1</strain>
    </source>
</reference>
<evidence type="ECO:0000313" key="15">
    <source>
        <dbReference type="Proteomes" id="UP000396862"/>
    </source>
</evidence>
<evidence type="ECO:0000256" key="7">
    <source>
        <dbReference type="ARBA" id="ARBA00022840"/>
    </source>
</evidence>
<evidence type="ECO:0000313" key="12">
    <source>
        <dbReference type="EMBL" id="GET20065.1"/>
    </source>
</evidence>
<evidence type="ECO:0000256" key="9">
    <source>
        <dbReference type="HAMAP-Rule" id="MF_00061"/>
    </source>
</evidence>
<dbReference type="InterPro" id="IPR004424">
    <property type="entry name" value="IspE"/>
</dbReference>
<feature type="binding site" evidence="9">
    <location>
        <begin position="92"/>
        <end position="102"/>
    </location>
    <ligand>
        <name>ATP</name>
        <dbReference type="ChEBI" id="CHEBI:30616"/>
    </ligand>
</feature>
<dbReference type="InterPro" id="IPR013750">
    <property type="entry name" value="GHMP_kinase_C_dom"/>
</dbReference>
<feature type="domain" description="GHMP kinase N-terminal" evidence="10">
    <location>
        <begin position="65"/>
        <end position="138"/>
    </location>
</feature>
<dbReference type="UniPathway" id="UPA00056">
    <property type="reaction ID" value="UER00094"/>
</dbReference>
<keyword evidence="9" id="KW-0414">Isoprene biosynthesis</keyword>
<dbReference type="PANTHER" id="PTHR43527">
    <property type="entry name" value="4-DIPHOSPHOCYTIDYL-2-C-METHYL-D-ERYTHRITOL KINASE, CHLOROPLASTIC"/>
    <property type="match status" value="1"/>
</dbReference>
<dbReference type="PIRSF" id="PIRSF010376">
    <property type="entry name" value="IspE"/>
    <property type="match status" value="1"/>
</dbReference>
<dbReference type="NCBIfam" id="TIGR00154">
    <property type="entry name" value="ispE"/>
    <property type="match status" value="1"/>
</dbReference>
<accession>A0A2P8CKH1</accession>
<evidence type="ECO:0000256" key="3">
    <source>
        <dbReference type="ARBA" id="ARBA00017473"/>
    </source>
</evidence>